<keyword evidence="1" id="KW-0812">Transmembrane</keyword>
<evidence type="ECO:0000313" key="3">
    <source>
        <dbReference type="Proteomes" id="UP001491088"/>
    </source>
</evidence>
<dbReference type="EMBL" id="CP150496">
    <property type="protein sequence ID" value="WYW55383.1"/>
    <property type="molecule type" value="Genomic_DNA"/>
</dbReference>
<accession>A0ABZ2TRA9</accession>
<proteinExistence type="predicted"/>
<organism evidence="2 3">
    <name type="scientific">Polaribacter marinaquae</name>
    <dbReference type="NCBI Taxonomy" id="1642819"/>
    <lineage>
        <taxon>Bacteria</taxon>
        <taxon>Pseudomonadati</taxon>
        <taxon>Bacteroidota</taxon>
        <taxon>Flavobacteriia</taxon>
        <taxon>Flavobacteriales</taxon>
        <taxon>Flavobacteriaceae</taxon>
    </lineage>
</organism>
<sequence length="71" mass="8111">MKYLQSTTVLERGILTSSYKKEIKNSISREKGKSISKIKSFVFNHQTRQESQTAVILQVSLFVFALVMISI</sequence>
<gene>
    <name evidence="2" type="ORF">WG950_12700</name>
</gene>
<keyword evidence="3" id="KW-1185">Reference proteome</keyword>
<evidence type="ECO:0000256" key="1">
    <source>
        <dbReference type="SAM" id="Phobius"/>
    </source>
</evidence>
<keyword evidence="1" id="KW-0472">Membrane</keyword>
<evidence type="ECO:0000313" key="2">
    <source>
        <dbReference type="EMBL" id="WYW55383.1"/>
    </source>
</evidence>
<protein>
    <submittedName>
        <fullName evidence="2">Uncharacterized protein</fullName>
    </submittedName>
</protein>
<feature type="transmembrane region" description="Helical" evidence="1">
    <location>
        <begin position="51"/>
        <end position="69"/>
    </location>
</feature>
<reference evidence="2 3" key="1">
    <citation type="submission" date="2024-03" db="EMBL/GenBank/DDBJ databases">
        <authorList>
            <person name="Cao K."/>
        </authorList>
    </citation>
    <scope>NUCLEOTIDE SEQUENCE [LARGE SCALE GENOMIC DNA]</scope>
    <source>
        <strain evidence="2 3">MCCC 1K00696</strain>
    </source>
</reference>
<name>A0ABZ2TRA9_9FLAO</name>
<dbReference type="RefSeq" id="WP_340932852.1">
    <property type="nucleotide sequence ID" value="NZ_CP150496.1"/>
</dbReference>
<dbReference type="Proteomes" id="UP001491088">
    <property type="component" value="Chromosome"/>
</dbReference>
<keyword evidence="1" id="KW-1133">Transmembrane helix</keyword>